<dbReference type="CDD" id="cd06071">
    <property type="entry name" value="Beach"/>
    <property type="match status" value="1"/>
</dbReference>
<dbReference type="SMART" id="SM01026">
    <property type="entry name" value="Beach"/>
    <property type="match status" value="1"/>
</dbReference>
<sequence length="598" mass="68846">MAFTHNLSQAERFSLLLLEPGEIYFEDFSVFYYPQGLPEAEAIKRKVRGRLKTCSKSILFDPQDMSYPIIKFPMRDTVRIEEWSGSLMSKIGNQGNIVMIESNQIIQMKETNIIASYKFLKVNVSVQESGPENITLKWQNGVISNFEYLMYLNSLADRSFMDLTQYPVFPWVISDYTSQELDLTKPDSFRDLSKPVGALFEDRIQRLKERFHEMPEPKFLYGSHYSTPGFVLFYLVRVAPEYMLCLQGGKFDHADRMFNSIQETWHNVLTGATDFKELIPEFYQESESDFLLNRQMLDLGIRQDEVKLNNVELPPWAKDSVDFCRKCREALESDYVSHHLHEWIDLIFGFKQRGIEAELADNLFYYLTYEGAIDLDSIQDPNERAALENQILEFGQIPKQLFTTPHPVRFASETQKLISSDLVLSTEYDKSYCGAGDIPECSESLVDGVAMTTSAGNWNDMEHLHPCFDHRLHKDTVSCVKLSEDCKVIVSASHDTMLKMYCLEDQRQLRSINLSNMAMSSLCIMPGAKTILVGCWDNNLYLYSIEYGRVIDTIMAHDDAVSSIYWDNGILVTASWDSTIKTFLLAAGVDQHFWGNIW</sequence>
<keyword evidence="3" id="KW-1185">Reference proteome</keyword>
<dbReference type="PANTHER" id="PTHR13743:SF123">
    <property type="entry name" value="PROTEIN FAN"/>
    <property type="match status" value="1"/>
</dbReference>
<dbReference type="InterPro" id="IPR036372">
    <property type="entry name" value="BEACH_dom_sf"/>
</dbReference>
<keyword evidence="1" id="KW-0853">WD repeat</keyword>
<dbReference type="SUPFAM" id="SSF50978">
    <property type="entry name" value="WD40 repeat-like"/>
    <property type="match status" value="1"/>
</dbReference>
<evidence type="ECO:0000256" key="1">
    <source>
        <dbReference type="PROSITE-ProRule" id="PRU00221"/>
    </source>
</evidence>
<dbReference type="Pfam" id="PF02138">
    <property type="entry name" value="Beach"/>
    <property type="match status" value="1"/>
</dbReference>
<dbReference type="InterPro" id="IPR057496">
    <property type="entry name" value="FAN-like_PH"/>
</dbReference>
<dbReference type="InterPro" id="IPR000409">
    <property type="entry name" value="BEACH_dom"/>
</dbReference>
<dbReference type="PANTHER" id="PTHR13743">
    <property type="entry name" value="BEIGE/BEACH-RELATED"/>
    <property type="match status" value="1"/>
</dbReference>
<reference evidence="4" key="1">
    <citation type="submission" date="2025-08" db="UniProtKB">
        <authorList>
            <consortium name="RefSeq"/>
        </authorList>
    </citation>
    <scope>IDENTIFICATION</scope>
    <source>
        <tissue evidence="4">Testes</tissue>
    </source>
</reference>
<dbReference type="PROSITE" id="PS50197">
    <property type="entry name" value="BEACH"/>
    <property type="match status" value="1"/>
</dbReference>
<protein>
    <submittedName>
        <fullName evidence="4">Protein FAN-like</fullName>
    </submittedName>
</protein>
<feature type="domain" description="BEACH" evidence="2">
    <location>
        <begin position="123"/>
        <end position="409"/>
    </location>
</feature>
<accession>A0ABM0M8V5</accession>
<dbReference type="InterPro" id="IPR036322">
    <property type="entry name" value="WD40_repeat_dom_sf"/>
</dbReference>
<dbReference type="GeneID" id="102805650"/>
<feature type="repeat" description="WD" evidence="1">
    <location>
        <begin position="470"/>
        <end position="511"/>
    </location>
</feature>
<dbReference type="InterPro" id="IPR050865">
    <property type="entry name" value="BEACH_Domain"/>
</dbReference>
<dbReference type="Pfam" id="PF00400">
    <property type="entry name" value="WD40"/>
    <property type="match status" value="2"/>
</dbReference>
<organism evidence="3 4">
    <name type="scientific">Saccoglossus kowalevskii</name>
    <name type="common">Acorn worm</name>
    <dbReference type="NCBI Taxonomy" id="10224"/>
    <lineage>
        <taxon>Eukaryota</taxon>
        <taxon>Metazoa</taxon>
        <taxon>Hemichordata</taxon>
        <taxon>Enteropneusta</taxon>
        <taxon>Harrimaniidae</taxon>
        <taxon>Saccoglossus</taxon>
    </lineage>
</organism>
<dbReference type="SMART" id="SM00320">
    <property type="entry name" value="WD40"/>
    <property type="match status" value="3"/>
</dbReference>
<evidence type="ECO:0000313" key="4">
    <source>
        <dbReference type="RefSeq" id="XP_006816446.1"/>
    </source>
</evidence>
<gene>
    <name evidence="4" type="primary">LOC102805650</name>
</gene>
<name>A0ABM0M8V5_SACKO</name>
<dbReference type="InterPro" id="IPR001680">
    <property type="entry name" value="WD40_rpt"/>
</dbReference>
<dbReference type="PROSITE" id="PS50082">
    <property type="entry name" value="WD_REPEATS_2"/>
    <property type="match status" value="1"/>
</dbReference>
<dbReference type="Pfam" id="PF25400">
    <property type="entry name" value="PH_FAN"/>
    <property type="match status" value="1"/>
</dbReference>
<dbReference type="Proteomes" id="UP000694865">
    <property type="component" value="Unplaced"/>
</dbReference>
<dbReference type="Gene3D" id="2.130.10.10">
    <property type="entry name" value="YVTN repeat-like/Quinoprotein amine dehydrogenase"/>
    <property type="match status" value="1"/>
</dbReference>
<evidence type="ECO:0000259" key="2">
    <source>
        <dbReference type="PROSITE" id="PS50197"/>
    </source>
</evidence>
<evidence type="ECO:0000313" key="3">
    <source>
        <dbReference type="Proteomes" id="UP000694865"/>
    </source>
</evidence>
<dbReference type="RefSeq" id="XP_006816446.1">
    <property type="nucleotide sequence ID" value="XM_006816383.1"/>
</dbReference>
<dbReference type="SUPFAM" id="SSF81837">
    <property type="entry name" value="BEACH domain"/>
    <property type="match status" value="1"/>
</dbReference>
<dbReference type="Gene3D" id="1.10.1540.10">
    <property type="entry name" value="BEACH domain"/>
    <property type="match status" value="1"/>
</dbReference>
<proteinExistence type="predicted"/>
<dbReference type="InterPro" id="IPR015943">
    <property type="entry name" value="WD40/YVTN_repeat-like_dom_sf"/>
</dbReference>